<dbReference type="GO" id="GO:0019684">
    <property type="term" value="P:photosynthesis, light reaction"/>
    <property type="evidence" value="ECO:0007669"/>
    <property type="project" value="InterPro"/>
</dbReference>
<dbReference type="Gene3D" id="3.90.50.10">
    <property type="entry name" value="Photosynthetic Reaction Center, subunit H, domain 2"/>
    <property type="match status" value="1"/>
</dbReference>
<dbReference type="EMBL" id="LDQC01000042">
    <property type="protein sequence ID" value="KTR07225.1"/>
    <property type="molecule type" value="Genomic_DNA"/>
</dbReference>
<accession>A0A175RTT1</accession>
<organism evidence="3 4">
    <name type="scientific">Curtobacterium luteum</name>
    <dbReference type="NCBI Taxonomy" id="33881"/>
    <lineage>
        <taxon>Bacteria</taxon>
        <taxon>Bacillati</taxon>
        <taxon>Actinomycetota</taxon>
        <taxon>Actinomycetes</taxon>
        <taxon>Micrococcales</taxon>
        <taxon>Microbacteriaceae</taxon>
        <taxon>Curtobacterium</taxon>
    </lineage>
</organism>
<name>A0A175RTT1_9MICO</name>
<evidence type="ECO:0000259" key="2">
    <source>
        <dbReference type="Pfam" id="PF05239"/>
    </source>
</evidence>
<dbReference type="Proteomes" id="UP000078252">
    <property type="component" value="Unassembled WGS sequence"/>
</dbReference>
<dbReference type="GO" id="GO:0030077">
    <property type="term" value="C:plasma membrane light-harvesting complex"/>
    <property type="evidence" value="ECO:0007669"/>
    <property type="project" value="InterPro"/>
</dbReference>
<dbReference type="InterPro" id="IPR011033">
    <property type="entry name" value="PRC_barrel-like_sf"/>
</dbReference>
<dbReference type="AlphaFoldDB" id="A0A175RTT1"/>
<proteinExistence type="predicted"/>
<dbReference type="InterPro" id="IPR027275">
    <property type="entry name" value="PRC-brl_dom"/>
</dbReference>
<feature type="domain" description="PRC-barrel" evidence="2">
    <location>
        <begin position="7"/>
        <end position="66"/>
    </location>
</feature>
<gene>
    <name evidence="3" type="ORF">NS184_08065</name>
</gene>
<dbReference type="SUPFAM" id="SSF50346">
    <property type="entry name" value="PRC-barrel domain"/>
    <property type="match status" value="1"/>
</dbReference>
<dbReference type="OrthoDB" id="3712018at2"/>
<comment type="caution">
    <text evidence="3">The sequence shown here is derived from an EMBL/GenBank/DDBJ whole genome shotgun (WGS) entry which is preliminary data.</text>
</comment>
<dbReference type="Pfam" id="PF05239">
    <property type="entry name" value="PRC"/>
    <property type="match status" value="1"/>
</dbReference>
<reference evidence="3 4" key="1">
    <citation type="journal article" date="2016" name="Front. Microbiol.">
        <title>Genomic Resource of Rice Seed Associated Bacteria.</title>
        <authorList>
            <person name="Midha S."/>
            <person name="Bansal K."/>
            <person name="Sharma S."/>
            <person name="Kumar N."/>
            <person name="Patil P.P."/>
            <person name="Chaudhry V."/>
            <person name="Patil P.B."/>
        </authorList>
    </citation>
    <scope>NUCLEOTIDE SEQUENCE [LARGE SCALE GENOMIC DNA]</scope>
    <source>
        <strain evidence="3 4">NS184</strain>
    </source>
</reference>
<protein>
    <recommendedName>
        <fullName evidence="2">PRC-barrel domain-containing protein</fullName>
    </recommendedName>
</protein>
<evidence type="ECO:0000313" key="4">
    <source>
        <dbReference type="Proteomes" id="UP000078252"/>
    </source>
</evidence>
<dbReference type="STRING" id="33881.NS184_08065"/>
<evidence type="ECO:0000313" key="3">
    <source>
        <dbReference type="EMBL" id="KTR07225.1"/>
    </source>
</evidence>
<evidence type="ECO:0000256" key="1">
    <source>
        <dbReference type="SAM" id="MobiDB-lite"/>
    </source>
</evidence>
<dbReference type="RefSeq" id="WP_058725598.1">
    <property type="nucleotide sequence ID" value="NZ_LDQC01000042.1"/>
</dbReference>
<sequence>MISKNDIHQIESATVRDRDGVTVGKVTRVFPSDEGGSAAYVSVSTGLLGRHHVLVPVEDATFDGTDLHVGYTKDAIKDAPSVGPGHTLSPAEANAVRKHFGLSPVGKATGDMGDPDENLDQAGTGPAGSDDTEGAGTTPPA</sequence>
<dbReference type="InterPro" id="IPR014747">
    <property type="entry name" value="Bac_photo_RC_H_C"/>
</dbReference>
<feature type="region of interest" description="Disordered" evidence="1">
    <location>
        <begin position="100"/>
        <end position="141"/>
    </location>
</feature>